<dbReference type="InterPro" id="IPR017853">
    <property type="entry name" value="GH"/>
</dbReference>
<evidence type="ECO:0000313" key="2">
    <source>
        <dbReference type="EMBL" id="AFG36200.1"/>
    </source>
</evidence>
<dbReference type="SUPFAM" id="SSF110296">
    <property type="entry name" value="Oligoxyloglucan reducing end-specific cellobiohydrolase"/>
    <property type="match status" value="1"/>
</dbReference>
<dbReference type="HOGENOM" id="CLU_457758_0_0_12"/>
<dbReference type="EMBL" id="CP003282">
    <property type="protein sequence ID" value="AFG36200.1"/>
    <property type="molecule type" value="Genomic_DNA"/>
</dbReference>
<dbReference type="KEGG" id="sfc:Spiaf_0091"/>
<accession>H9UFA7</accession>
<name>H9UFA7_SPIAZ</name>
<feature type="domain" description="DUF4015" evidence="1">
    <location>
        <begin position="255"/>
        <end position="576"/>
    </location>
</feature>
<evidence type="ECO:0000259" key="1">
    <source>
        <dbReference type="Pfam" id="PF13200"/>
    </source>
</evidence>
<dbReference type="InterPro" id="IPR015943">
    <property type="entry name" value="WD40/YVTN_repeat-like_dom_sf"/>
</dbReference>
<keyword evidence="3" id="KW-1185">Reference proteome</keyword>
<dbReference type="eggNOG" id="COG1306">
    <property type="taxonomic scope" value="Bacteria"/>
</dbReference>
<dbReference type="PATRIC" id="fig|889378.3.peg.95"/>
<dbReference type="Gene3D" id="2.130.10.10">
    <property type="entry name" value="YVTN repeat-like/Quinoprotein amine dehydrogenase"/>
    <property type="match status" value="2"/>
</dbReference>
<dbReference type="Proteomes" id="UP000007383">
    <property type="component" value="Chromosome"/>
</dbReference>
<organism evidence="2 3">
    <name type="scientific">Spirochaeta africana (strain ATCC 700263 / DSM 8902 / Z-7692)</name>
    <dbReference type="NCBI Taxonomy" id="889378"/>
    <lineage>
        <taxon>Bacteria</taxon>
        <taxon>Pseudomonadati</taxon>
        <taxon>Spirochaetota</taxon>
        <taxon>Spirochaetia</taxon>
        <taxon>Spirochaetales</taxon>
        <taxon>Spirochaetaceae</taxon>
        <taxon>Spirochaeta</taxon>
    </lineage>
</organism>
<proteinExistence type="predicted"/>
<evidence type="ECO:0000313" key="3">
    <source>
        <dbReference type="Proteomes" id="UP000007383"/>
    </source>
</evidence>
<gene>
    <name evidence="2" type="ordered locus">Spiaf_0091</name>
</gene>
<reference evidence="3" key="1">
    <citation type="journal article" date="2013" name="Stand. Genomic Sci.">
        <title>Complete genome sequence of the halophilic bacterium Spirochaeta africana type strain (Z-7692(T)) from the alkaline Lake Magadi in the East African Rift.</title>
        <authorList>
            <person name="Liolos K."/>
            <person name="Abt B."/>
            <person name="Scheuner C."/>
            <person name="Teshima H."/>
            <person name="Held B."/>
            <person name="Lapidus A."/>
            <person name="Nolan M."/>
            <person name="Lucas S."/>
            <person name="Deshpande S."/>
            <person name="Cheng J.F."/>
            <person name="Tapia R."/>
            <person name="Goodwin L.A."/>
            <person name="Pitluck S."/>
            <person name="Pagani I."/>
            <person name="Ivanova N."/>
            <person name="Mavromatis K."/>
            <person name="Mikhailova N."/>
            <person name="Huntemann M."/>
            <person name="Pati A."/>
            <person name="Chen A."/>
            <person name="Palaniappan K."/>
            <person name="Land M."/>
            <person name="Rohde M."/>
            <person name="Tindall B.J."/>
            <person name="Detter J.C."/>
            <person name="Goker M."/>
            <person name="Bristow J."/>
            <person name="Eisen J.A."/>
            <person name="Markowitz V."/>
            <person name="Hugenholtz P."/>
            <person name="Woyke T."/>
            <person name="Klenk H.P."/>
            <person name="Kyrpides N.C."/>
        </authorList>
    </citation>
    <scope>NUCLEOTIDE SEQUENCE</scope>
    <source>
        <strain evidence="3">ATCC 700263 / DSM 8902 / Z-7692</strain>
    </source>
</reference>
<dbReference type="AlphaFoldDB" id="H9UFA7"/>
<sequence length="596" mass="67557">MLLLASSALFATDAAAENIRYRTAPGAGIEVSLDGGESFQARNSGIPLRVVYPFDNNEHRTITAIGIDPGNPRRVAIATADQAFFSDTAGTEWDVLPLPQNLNRNSNITAIVPSPHSSQAFLLGTSFTGFYETRDGGQSWDHVTDNSAFDFKRRGAGFAEEISGLAYDPDSANTVYFELGFGGGVFRTARSGNSAPFNQVDQISYDDPALAAVYDVLPADRYRDRPLILSGMQRRPARSTPEKQQRLELAGNRTGIFLNPHQAQSPRLENHIEFMLEHGMNSVVVDFKDDVGWLTYNSELPKAHEIRSVFPRFDAAELIATLHEHDIYVIARVVVFKDNRLFAYDDNRYAVWDRVDDRPWGDYRTRTEDDGSETTFIREHWVDTFSEDVWRYNIDVALELEALGVDEIQFDYIRFPSDGPVSRMEHRFSRPGMRRVDALSSFLRMARQELTIPVGVDVFGFNAWYRTGYLGQDLEMLSEYVDVVSPMSYPSHFSRDFHREMSYFDRAEFIYDEGSRRAVEMVGESVLIRPYVQAFLIGGELNYNREEYTEYLHRQLDGTLASPASGFTLWNMSGRYYMVTEPLLPYTQPGVRAGGN</sequence>
<dbReference type="Pfam" id="PF13200">
    <property type="entry name" value="DUF4015"/>
    <property type="match status" value="1"/>
</dbReference>
<dbReference type="SUPFAM" id="SSF51445">
    <property type="entry name" value="(Trans)glycosidases"/>
    <property type="match status" value="1"/>
</dbReference>
<protein>
    <recommendedName>
        <fullName evidence="1">DUF4015 domain-containing protein</fullName>
    </recommendedName>
</protein>
<dbReference type="InterPro" id="IPR025275">
    <property type="entry name" value="DUF4015"/>
</dbReference>
<dbReference type="STRING" id="889378.Spiaf_0091"/>